<comment type="caution">
    <text evidence="2">The sequence shown here is derived from an EMBL/GenBank/DDBJ whole genome shotgun (WGS) entry which is preliminary data.</text>
</comment>
<dbReference type="Proteomes" id="UP001207654">
    <property type="component" value="Unassembled WGS sequence"/>
</dbReference>
<organism evidence="2 3">
    <name type="scientific">Archangium lansingense</name>
    <dbReference type="NCBI Taxonomy" id="2995310"/>
    <lineage>
        <taxon>Bacteria</taxon>
        <taxon>Pseudomonadati</taxon>
        <taxon>Myxococcota</taxon>
        <taxon>Myxococcia</taxon>
        <taxon>Myxococcales</taxon>
        <taxon>Cystobacterineae</taxon>
        <taxon>Archangiaceae</taxon>
        <taxon>Archangium</taxon>
    </lineage>
</organism>
<protein>
    <submittedName>
        <fullName evidence="2">Imm52 family immunity protein</fullName>
    </submittedName>
</protein>
<name>A0ABT3ZX13_9BACT</name>
<dbReference type="Pfam" id="PF15579">
    <property type="entry name" value="Imm52"/>
    <property type="match status" value="1"/>
</dbReference>
<accession>A0ABT3ZX13</accession>
<feature type="domain" description="Immunity protein 52" evidence="1">
    <location>
        <begin position="11"/>
        <end position="242"/>
    </location>
</feature>
<proteinExistence type="predicted"/>
<keyword evidence="3" id="KW-1185">Reference proteome</keyword>
<dbReference type="EMBL" id="JAPNKA010000001">
    <property type="protein sequence ID" value="MCY1073934.1"/>
    <property type="molecule type" value="Genomic_DNA"/>
</dbReference>
<dbReference type="InterPro" id="IPR028969">
    <property type="entry name" value="Imm52"/>
</dbReference>
<evidence type="ECO:0000259" key="1">
    <source>
        <dbReference type="Pfam" id="PF15579"/>
    </source>
</evidence>
<sequence length="250" mass="28234">MTFWRMAQVRETYYAAVYWGCRVETAEECARRAEMFFHRLSRCAPDYTRWFEQADSLKKALQLQFEPTTETFIRFFKKRSNRLGKVGFIFSTWTGHMEDERGGMVRFLCGSDALGASNSCLLQLPKEQPGQERVLTVPVLTEIMRAMVLAWAPDWGVVTSDDLRDSLSEKGYAGTFPGWLTYFSHSRGEVPALPAPARTEAVEDQGTLLILTPERLTASNPEHLALGRHIQDTLHTQGLLAPVVSRAPAS</sequence>
<evidence type="ECO:0000313" key="2">
    <source>
        <dbReference type="EMBL" id="MCY1073934.1"/>
    </source>
</evidence>
<reference evidence="2 3" key="1">
    <citation type="submission" date="2022-11" db="EMBL/GenBank/DDBJ databases">
        <title>Minimal conservation of predation-associated metabolite biosynthetic gene clusters underscores biosynthetic potential of Myxococcota including descriptions for ten novel species: Archangium lansinium sp. nov., Myxococcus landrumus sp. nov., Nannocystis bai.</title>
        <authorList>
            <person name="Ahearne A."/>
            <person name="Stevens C."/>
            <person name="Phillips K."/>
        </authorList>
    </citation>
    <scope>NUCLEOTIDE SEQUENCE [LARGE SCALE GENOMIC DNA]</scope>
    <source>
        <strain evidence="2 3">MIWBW</strain>
    </source>
</reference>
<gene>
    <name evidence="2" type="ORF">OV287_05500</name>
</gene>
<dbReference type="RefSeq" id="WP_267532921.1">
    <property type="nucleotide sequence ID" value="NZ_JAPNKA010000001.1"/>
</dbReference>
<evidence type="ECO:0000313" key="3">
    <source>
        <dbReference type="Proteomes" id="UP001207654"/>
    </source>
</evidence>